<protein>
    <submittedName>
        <fullName evidence="4">Xanthine dehydrogenase family protein molybdopterin-binding subunit</fullName>
    </submittedName>
</protein>
<evidence type="ECO:0000256" key="2">
    <source>
        <dbReference type="ARBA" id="ARBA00023002"/>
    </source>
</evidence>
<dbReference type="SMART" id="SM01008">
    <property type="entry name" value="Ald_Xan_dh_C"/>
    <property type="match status" value="1"/>
</dbReference>
<keyword evidence="1" id="KW-0500">Molybdenum</keyword>
<dbReference type="InterPro" id="IPR036856">
    <property type="entry name" value="Ald_Oxase/Xan_DH_a/b_sf"/>
</dbReference>
<dbReference type="InterPro" id="IPR000674">
    <property type="entry name" value="Ald_Oxase/Xan_DH_a/b"/>
</dbReference>
<feature type="domain" description="Aldehyde oxidase/xanthine dehydrogenase a/b hammerhead" evidence="3">
    <location>
        <begin position="12"/>
        <end position="127"/>
    </location>
</feature>
<dbReference type="InterPro" id="IPR046867">
    <property type="entry name" value="AldOxase/xan_DH_MoCoBD2"/>
</dbReference>
<dbReference type="SUPFAM" id="SSF54665">
    <property type="entry name" value="CO dehydrogenase molybdoprotein N-domain-like"/>
    <property type="match status" value="1"/>
</dbReference>
<keyword evidence="2" id="KW-0560">Oxidoreductase</keyword>
<dbReference type="Gene3D" id="3.90.1170.50">
    <property type="entry name" value="Aldehyde oxidase/xanthine dehydrogenase, a/b hammerhead"/>
    <property type="match status" value="1"/>
</dbReference>
<name>A0ABW7AY08_9ACTN</name>
<reference evidence="4 5" key="1">
    <citation type="submission" date="2024-10" db="EMBL/GenBank/DDBJ databases">
        <authorList>
            <person name="Topkara A.R."/>
            <person name="Saygin H."/>
        </authorList>
    </citation>
    <scope>NUCLEOTIDE SEQUENCE [LARGE SCALE GENOMIC DNA]</scope>
    <source>
        <strain evidence="4 5">M3C6</strain>
    </source>
</reference>
<dbReference type="PANTHER" id="PTHR11908:SF132">
    <property type="entry name" value="ALDEHYDE OXIDASE 1-RELATED"/>
    <property type="match status" value="1"/>
</dbReference>
<dbReference type="InterPro" id="IPR008274">
    <property type="entry name" value="AldOxase/xan_DH_MoCoBD1"/>
</dbReference>
<dbReference type="Pfam" id="PF02738">
    <property type="entry name" value="MoCoBD_1"/>
    <property type="match status" value="1"/>
</dbReference>
<evidence type="ECO:0000259" key="3">
    <source>
        <dbReference type="SMART" id="SM01008"/>
    </source>
</evidence>
<organism evidence="4 5">
    <name type="scientific">Nonomuraea marmarensis</name>
    <dbReference type="NCBI Taxonomy" id="3351344"/>
    <lineage>
        <taxon>Bacteria</taxon>
        <taxon>Bacillati</taxon>
        <taxon>Actinomycetota</taxon>
        <taxon>Actinomycetes</taxon>
        <taxon>Streptosporangiales</taxon>
        <taxon>Streptosporangiaceae</taxon>
        <taxon>Nonomuraea</taxon>
    </lineage>
</organism>
<evidence type="ECO:0000313" key="5">
    <source>
        <dbReference type="Proteomes" id="UP001603978"/>
    </source>
</evidence>
<accession>A0ABW7AY08</accession>
<proteinExistence type="predicted"/>
<sequence length="748" mass="78222">MTNRVDGPRLVTGAARYSGDHSVEGLVHGYLVLSTIANGTVRTMSADAALAAPGVLAIFTPFNPLRYAGPWAQGPGYYLYGPNRFPLQPGDREVRHHGQVIGLVIADTFEQARDAAALVEAAYDARRPNTSFADGIPDAVVPPPLTGPPVVDVLVPGFGSIDDALAASAVTVRASYSQRPEHHNPMEPHTAIAVWDDGRLTVYSGAQGPLLHAQEIAVAMEVEAAAVRVVSTHVGGAFGGKASTWPPAVLAAAAARQVRRPVKLALTREQLYSVTGHRPAVVQEVALGAARDGKLRAIKHDCVSTRSNVSSLYNGVSGYSLGVYCTPNVHAGTKVVTLDIPPATIMRAPGEEAGSFGLECAMDELAHELGLDPIALRLANDADRHLTGGLPYSSKHLAECLQVGAARFDWSRRKAEPRSVVAGEWLIGYGMAVGVYGANRYEMSMRVAFRRDGTVHVGAATADLGTGMRTVLSIVTAASLGVPLSRVVSWLGDTALSPDPMSIGAMAGAVGSAGSSSVAPAIRAAAEAATKALILRAIQDTRSPFHGLAPEDVRYRDGVLSANGQSVEFGRLLTLMDVDGVTATGTSAPDATPEHTMSSFAAHFCEVRVNRFTGETRVARMTSVVDAGTILNPATARSQIIGGVVWGLGQALLEGAEVEPATGRIANANFADYLIPTNADIPGIDVYFLNYPDTIFNPVGSRGLGEIGTVGSAAAVANAVFNATGIRVRDLPISPEKLLPAPARTSKD</sequence>
<dbReference type="PANTHER" id="PTHR11908">
    <property type="entry name" value="XANTHINE DEHYDROGENASE"/>
    <property type="match status" value="1"/>
</dbReference>
<dbReference type="RefSeq" id="WP_393177251.1">
    <property type="nucleotide sequence ID" value="NZ_JBICRM010000062.1"/>
</dbReference>
<dbReference type="Proteomes" id="UP001603978">
    <property type="component" value="Unassembled WGS sequence"/>
</dbReference>
<keyword evidence="5" id="KW-1185">Reference proteome</keyword>
<dbReference type="Gene3D" id="3.30.365.10">
    <property type="entry name" value="Aldehyde oxidase/xanthine dehydrogenase, molybdopterin binding domain"/>
    <property type="match status" value="4"/>
</dbReference>
<gene>
    <name evidence="4" type="ORF">ACFLIM_48090</name>
</gene>
<dbReference type="EMBL" id="JBICRM010000062">
    <property type="protein sequence ID" value="MFG1710948.1"/>
    <property type="molecule type" value="Genomic_DNA"/>
</dbReference>
<dbReference type="InterPro" id="IPR016208">
    <property type="entry name" value="Ald_Oxase/xanthine_DH-like"/>
</dbReference>
<comment type="caution">
    <text evidence="4">The sequence shown here is derived from an EMBL/GenBank/DDBJ whole genome shotgun (WGS) entry which is preliminary data.</text>
</comment>
<dbReference type="SUPFAM" id="SSF56003">
    <property type="entry name" value="Molybdenum cofactor-binding domain"/>
    <property type="match status" value="1"/>
</dbReference>
<dbReference type="Pfam" id="PF20256">
    <property type="entry name" value="MoCoBD_2"/>
    <property type="match status" value="1"/>
</dbReference>
<evidence type="ECO:0000256" key="1">
    <source>
        <dbReference type="ARBA" id="ARBA00022505"/>
    </source>
</evidence>
<dbReference type="Pfam" id="PF01315">
    <property type="entry name" value="Ald_Xan_dh_C"/>
    <property type="match status" value="1"/>
</dbReference>
<evidence type="ECO:0000313" key="4">
    <source>
        <dbReference type="EMBL" id="MFG1710948.1"/>
    </source>
</evidence>
<dbReference type="InterPro" id="IPR037165">
    <property type="entry name" value="AldOxase/xan_DH_Mopterin-bd_sf"/>
</dbReference>